<dbReference type="Gene3D" id="2.120.10.30">
    <property type="entry name" value="TolB, C-terminal domain"/>
    <property type="match status" value="1"/>
</dbReference>
<protein>
    <recommendedName>
        <fullName evidence="3">Biopolymer transporter Tol</fullName>
    </recommendedName>
</protein>
<sequence>MSERWARRLADGQRCRVHVYDTVSRRSEVVHVDERILLEAPNWTASGDLVLNGDGDLWTMPADGSRAPERIPLTGAPELNNDHVLDPDGLRIHLSGNDGALYTAPLAGGRAELVPGTGDAGIRHFLHGVSPDGARLAYVAIDPAAGWGSGTVRTIGVDGSDDRAVTSGAGADDGSEYTPDGAWIYLNTERFSQQPGHAQIARVRPDGSGLEQLTFGDRVSWFPHLDPTGARAVFISFPAGTLGHPADLPVRLHLVDLGGADGADGADGWRGEDAIVDLLGGQGTINVNSWAPDGRRFAYVDYPVG</sequence>
<keyword evidence="2" id="KW-1185">Reference proteome</keyword>
<dbReference type="SUPFAM" id="SSF69304">
    <property type="entry name" value="Tricorn protease N-terminal domain"/>
    <property type="match status" value="1"/>
</dbReference>
<evidence type="ECO:0000313" key="1">
    <source>
        <dbReference type="EMBL" id="KAA9089603.1"/>
    </source>
</evidence>
<reference evidence="2" key="1">
    <citation type="submission" date="2019-09" db="EMBL/GenBank/DDBJ databases">
        <title>Mumia zhuanghuii sp. nov. isolated from the intestinal contents of plateau pika (Ochotona curzoniae) in the Qinghai-Tibet plateau of China.</title>
        <authorList>
            <person name="Tian Z."/>
        </authorList>
    </citation>
    <scope>NUCLEOTIDE SEQUENCE [LARGE SCALE GENOMIC DNA]</scope>
    <source>
        <strain evidence="2">DSM 25564</strain>
    </source>
</reference>
<dbReference type="InterPro" id="IPR011042">
    <property type="entry name" value="6-blade_b-propeller_TolB-like"/>
</dbReference>
<gene>
    <name evidence="1" type="ORF">F6B42_03775</name>
</gene>
<name>A0A5J5IUA8_9MICO</name>
<dbReference type="RefSeq" id="WP_150418234.1">
    <property type="nucleotide sequence ID" value="NZ_VYRZ01000001.1"/>
</dbReference>
<dbReference type="AlphaFoldDB" id="A0A5J5IUA8"/>
<dbReference type="EMBL" id="VYRZ01000001">
    <property type="protein sequence ID" value="KAA9089603.1"/>
    <property type="molecule type" value="Genomic_DNA"/>
</dbReference>
<evidence type="ECO:0000313" key="2">
    <source>
        <dbReference type="Proteomes" id="UP000327039"/>
    </source>
</evidence>
<organism evidence="1 2">
    <name type="scientific">Microbacterium radiodurans</name>
    <dbReference type="NCBI Taxonomy" id="661398"/>
    <lineage>
        <taxon>Bacteria</taxon>
        <taxon>Bacillati</taxon>
        <taxon>Actinomycetota</taxon>
        <taxon>Actinomycetes</taxon>
        <taxon>Micrococcales</taxon>
        <taxon>Microbacteriaceae</taxon>
        <taxon>Microbacterium</taxon>
    </lineage>
</organism>
<accession>A0A5J5IUA8</accession>
<evidence type="ECO:0008006" key="3">
    <source>
        <dbReference type="Google" id="ProtNLM"/>
    </source>
</evidence>
<dbReference type="Proteomes" id="UP000327039">
    <property type="component" value="Unassembled WGS sequence"/>
</dbReference>
<proteinExistence type="predicted"/>
<comment type="caution">
    <text evidence="1">The sequence shown here is derived from an EMBL/GenBank/DDBJ whole genome shotgun (WGS) entry which is preliminary data.</text>
</comment>
<dbReference type="OrthoDB" id="262125at2"/>